<feature type="compositionally biased region" description="Basic and acidic residues" evidence="1">
    <location>
        <begin position="122"/>
        <end position="146"/>
    </location>
</feature>
<name>A0AAN6ENP1_EXODE</name>
<evidence type="ECO:0000313" key="2">
    <source>
        <dbReference type="EMBL" id="KAJ8988474.1"/>
    </source>
</evidence>
<sequence>MGCGCSSLKGDDVPNVNSVPTTVTDPAMEPAKRINTNFSAIDYDQQGDTRGRRMTEYAPEEITQEKHHDHQHSSDNENKNKRPAPDSQGATDRTTTAANLNGNLNTSISDTNNTSVGGYPHEAADPLNKHTEHNYIHHHHDEELKPYRTLSGGDWDTDERQQQHHHQVNGTRPDPNQGPDPTSSLSKDEFATHNDPANPENQTSHDSPSSRSSSRKKHSRSNGGGANGADDIVVGEQRNKSSTWLGQKYAAFQQAKRGEGVQVSDEELKKYTGKDRAELKRWADSQPGVAGNQGAGTPGSYTGLASGAPWVAGTG</sequence>
<reference evidence="2" key="1">
    <citation type="submission" date="2023-01" db="EMBL/GenBank/DDBJ databases">
        <title>Exophiala dermititidis isolated from Cystic Fibrosis Patient.</title>
        <authorList>
            <person name="Kurbessoian T."/>
            <person name="Crocker A."/>
            <person name="Murante D."/>
            <person name="Hogan D.A."/>
            <person name="Stajich J.E."/>
        </authorList>
    </citation>
    <scope>NUCLEOTIDE SEQUENCE</scope>
    <source>
        <strain evidence="2">Ex8</strain>
    </source>
</reference>
<organism evidence="2 3">
    <name type="scientific">Exophiala dermatitidis</name>
    <name type="common">Black yeast-like fungus</name>
    <name type="synonym">Wangiella dermatitidis</name>
    <dbReference type="NCBI Taxonomy" id="5970"/>
    <lineage>
        <taxon>Eukaryota</taxon>
        <taxon>Fungi</taxon>
        <taxon>Dikarya</taxon>
        <taxon>Ascomycota</taxon>
        <taxon>Pezizomycotina</taxon>
        <taxon>Eurotiomycetes</taxon>
        <taxon>Chaetothyriomycetidae</taxon>
        <taxon>Chaetothyriales</taxon>
        <taxon>Herpotrichiellaceae</taxon>
        <taxon>Exophiala</taxon>
    </lineage>
</organism>
<evidence type="ECO:0000313" key="3">
    <source>
        <dbReference type="Proteomes" id="UP001161757"/>
    </source>
</evidence>
<feature type="region of interest" description="Disordered" evidence="1">
    <location>
        <begin position="1"/>
        <end position="242"/>
    </location>
</feature>
<feature type="compositionally biased region" description="Low complexity" evidence="1">
    <location>
        <begin position="94"/>
        <end position="106"/>
    </location>
</feature>
<evidence type="ECO:0000256" key="1">
    <source>
        <dbReference type="SAM" id="MobiDB-lite"/>
    </source>
</evidence>
<dbReference type="Proteomes" id="UP001161757">
    <property type="component" value="Unassembled WGS sequence"/>
</dbReference>
<gene>
    <name evidence="2" type="ORF">HRR80_007501</name>
</gene>
<dbReference type="EMBL" id="JAJGCB010000018">
    <property type="protein sequence ID" value="KAJ8988474.1"/>
    <property type="molecule type" value="Genomic_DNA"/>
</dbReference>
<protein>
    <submittedName>
        <fullName evidence="2">Uncharacterized protein</fullName>
    </submittedName>
</protein>
<accession>A0AAN6ENP1</accession>
<feature type="region of interest" description="Disordered" evidence="1">
    <location>
        <begin position="283"/>
        <end position="315"/>
    </location>
</feature>
<feature type="compositionally biased region" description="Polar residues" evidence="1">
    <location>
        <begin position="107"/>
        <end position="116"/>
    </location>
</feature>
<feature type="compositionally biased region" description="Basic and acidic residues" evidence="1">
    <location>
        <begin position="63"/>
        <end position="84"/>
    </location>
</feature>
<dbReference type="AlphaFoldDB" id="A0AAN6ENP1"/>
<proteinExistence type="predicted"/>
<feature type="compositionally biased region" description="Low complexity" evidence="1">
    <location>
        <begin position="13"/>
        <end position="26"/>
    </location>
</feature>
<comment type="caution">
    <text evidence="2">The sequence shown here is derived from an EMBL/GenBank/DDBJ whole genome shotgun (WGS) entry which is preliminary data.</text>
</comment>